<dbReference type="Pfam" id="PF09349">
    <property type="entry name" value="OHCU_decarbox"/>
    <property type="match status" value="1"/>
</dbReference>
<comment type="pathway">
    <text evidence="2">Purine metabolism; urate degradation; (S)-allantoin from urate: step 3/3.</text>
</comment>
<evidence type="ECO:0000313" key="9">
    <source>
        <dbReference type="Proteomes" id="UP001500416"/>
    </source>
</evidence>
<dbReference type="Proteomes" id="UP001500416">
    <property type="component" value="Unassembled WGS sequence"/>
</dbReference>
<evidence type="ECO:0000256" key="1">
    <source>
        <dbReference type="ARBA" id="ARBA00001163"/>
    </source>
</evidence>
<comment type="catalytic activity">
    <reaction evidence="1">
        <text>5-hydroxy-2-oxo-4-ureido-2,5-dihydro-1H-imidazole-5-carboxylate + H(+) = (S)-allantoin + CO2</text>
        <dbReference type="Rhea" id="RHEA:26301"/>
        <dbReference type="ChEBI" id="CHEBI:15378"/>
        <dbReference type="ChEBI" id="CHEBI:15678"/>
        <dbReference type="ChEBI" id="CHEBI:16526"/>
        <dbReference type="ChEBI" id="CHEBI:58639"/>
        <dbReference type="EC" id="4.1.1.97"/>
    </reaction>
</comment>
<reference evidence="8 9" key="1">
    <citation type="journal article" date="2019" name="Int. J. Syst. Evol. Microbiol.">
        <title>The Global Catalogue of Microorganisms (GCM) 10K type strain sequencing project: providing services to taxonomists for standard genome sequencing and annotation.</title>
        <authorList>
            <consortium name="The Broad Institute Genomics Platform"/>
            <consortium name="The Broad Institute Genome Sequencing Center for Infectious Disease"/>
            <person name="Wu L."/>
            <person name="Ma J."/>
        </authorList>
    </citation>
    <scope>NUCLEOTIDE SEQUENCE [LARGE SCALE GENOMIC DNA]</scope>
    <source>
        <strain evidence="8 9">JCM 3380</strain>
    </source>
</reference>
<evidence type="ECO:0000256" key="5">
    <source>
        <dbReference type="ARBA" id="ARBA00022793"/>
    </source>
</evidence>
<dbReference type="PANTHER" id="PTHR43466">
    <property type="entry name" value="2-OXO-4-HYDROXY-4-CARBOXY-5-UREIDOIMIDAZOLINE DECARBOXYLASE-RELATED"/>
    <property type="match status" value="1"/>
</dbReference>
<dbReference type="SUPFAM" id="SSF158694">
    <property type="entry name" value="UraD-Like"/>
    <property type="match status" value="1"/>
</dbReference>
<protein>
    <recommendedName>
        <fullName evidence="3">2-oxo-4-hydroxy-4-carboxy-5-ureidoimidazoline decarboxylase</fullName>
        <ecNumber evidence="3">4.1.1.97</ecNumber>
    </recommendedName>
</protein>
<evidence type="ECO:0000313" key="8">
    <source>
        <dbReference type="EMBL" id="GAA0213264.1"/>
    </source>
</evidence>
<evidence type="ECO:0000256" key="2">
    <source>
        <dbReference type="ARBA" id="ARBA00004754"/>
    </source>
</evidence>
<evidence type="ECO:0000256" key="3">
    <source>
        <dbReference type="ARBA" id="ARBA00012257"/>
    </source>
</evidence>
<keyword evidence="5" id="KW-0210">Decarboxylase</keyword>
<keyword evidence="4" id="KW-0659">Purine metabolism</keyword>
<dbReference type="NCBIfam" id="TIGR03180">
    <property type="entry name" value="UraD_2"/>
    <property type="match status" value="1"/>
</dbReference>
<dbReference type="Gene3D" id="1.10.3330.10">
    <property type="entry name" value="Oxo-4-hydroxy-4-carboxy-5-ureidoimidazoline decarboxylase"/>
    <property type="match status" value="1"/>
</dbReference>
<feature type="domain" description="Oxo-4-hydroxy-4-carboxy-5-ureidoimidazoline decarboxylase" evidence="7">
    <location>
        <begin position="8"/>
        <end position="157"/>
    </location>
</feature>
<dbReference type="PANTHER" id="PTHR43466:SF1">
    <property type="entry name" value="2-OXO-4-HYDROXY-4-CARBOXY-5-UREIDOIMIDAZOLINE DECARBOXYLASE-RELATED"/>
    <property type="match status" value="1"/>
</dbReference>
<organism evidence="8 9">
    <name type="scientific">Saccharothrix mutabilis subsp. mutabilis</name>
    <dbReference type="NCBI Taxonomy" id="66855"/>
    <lineage>
        <taxon>Bacteria</taxon>
        <taxon>Bacillati</taxon>
        <taxon>Actinomycetota</taxon>
        <taxon>Actinomycetes</taxon>
        <taxon>Pseudonocardiales</taxon>
        <taxon>Pseudonocardiaceae</taxon>
        <taxon>Saccharothrix</taxon>
    </lineage>
</organism>
<dbReference type="NCBIfam" id="NF010372">
    <property type="entry name" value="PRK13798.1"/>
    <property type="match status" value="1"/>
</dbReference>
<evidence type="ECO:0000256" key="4">
    <source>
        <dbReference type="ARBA" id="ARBA00022631"/>
    </source>
</evidence>
<dbReference type="EC" id="4.1.1.97" evidence="3"/>
<sequence length="168" mass="18038">MTDLQGFNSAPAEQLRPLLTECLAVPRWVEAVLAGRPYASEEALLAAADDAASLTDDEVRAAIAGHPRIGEKAKHGGVSARWSAAEQSGVAESLADRLKAANAAYEERFGHIYLVCATGLSGERMLDDLAARMANDPRTETRVVNGELRKIAALRLRKVLHPHETQGS</sequence>
<keyword evidence="6" id="KW-0456">Lyase</keyword>
<dbReference type="InterPro" id="IPR018020">
    <property type="entry name" value="OHCU_decarboxylase"/>
</dbReference>
<evidence type="ECO:0000259" key="7">
    <source>
        <dbReference type="Pfam" id="PF09349"/>
    </source>
</evidence>
<accession>A0ABN0T5P7</accession>
<dbReference type="EMBL" id="BAAABU010000002">
    <property type="protein sequence ID" value="GAA0213264.1"/>
    <property type="molecule type" value="Genomic_DNA"/>
</dbReference>
<proteinExistence type="predicted"/>
<comment type="caution">
    <text evidence="8">The sequence shown here is derived from an EMBL/GenBank/DDBJ whole genome shotgun (WGS) entry which is preliminary data.</text>
</comment>
<keyword evidence="9" id="KW-1185">Reference proteome</keyword>
<evidence type="ECO:0000256" key="6">
    <source>
        <dbReference type="ARBA" id="ARBA00023239"/>
    </source>
</evidence>
<dbReference type="InterPro" id="IPR017595">
    <property type="entry name" value="OHCU_decarboxylase-2"/>
</dbReference>
<gene>
    <name evidence="8" type="primary">uraD</name>
    <name evidence="8" type="ORF">GCM10010492_08840</name>
</gene>
<name>A0ABN0T5P7_9PSEU</name>
<dbReference type="InterPro" id="IPR036778">
    <property type="entry name" value="OHCU_decarboxylase_sf"/>
</dbReference>